<sequence length="902" mass="103487">MVPINLVLINKKLRLIQEKHLRRIRQRQVRVEDNNHATITTNHRSNSNNNSSDPSLSVIKTTTITNLSSLKAKETHHVNKQLVPITSTKTESATTSDESTTLETIWDGVNLKKLGHQLNSCSFLRWYRELTNATTAHIIFPVMALLIHLRLAYMSKIQPCLVTSYAVHNSSPQSKNMTSCNSLMQHSTRALHESKMLLILITLLIMLLLLTPKAHAYTRINANTHHLVSYEKPLVVVDDFLKTTLTYNFGSDMLKTVQKYKDNFETLVNNFQTPWSIILDSYFMLFDYLGITPVTYTIADFMYPTSQCPLSVGEHVGSPSLHELFTRNTETESVEHAVNYWLNNENIRIKLLTREHFSKIFCAKDYYYVAAILPNYTEVIYNQTQYLCSSLLHKLYVKPQHNSSRVAQFAHCDKVTYKLPPPKELSRSKRWDSSYVCGWPFVSAAAKTFGGECTSNIDITSLKQKLTAMQNFSSQNVEVLHSLEHQLSIVNERVNLHYLQLGKIVKEMNTNQISFAAQIDLLTSQIEDSSKVLSTRIDQNQVTITYTNVLFRIYQSIVDFRFSYTETLDAIQKQYHYPTKHSDYVSKELSDQLKLLGYTIPQHDGIVPYTYSTVRYTEVLTNHFYDLSFDIFIPVSKGQHPGPLHAAYLSPMPLELNTTHALYNKYSGPAICNIESCLIAQLDGFCYDSGDYYYCHQHYYNTLISVPREFDLIELNLPDYYFLPPSVAYFPRNTTAYLNGVKFQAYAGTTLMLDCNAVLDNHDMSHRIDVSEELSCKPVSHFNNVFVYAAPEIFNTSFLAVDYRDQAQLATHFNIQTAPLLESFRHKITNYTLDTSSDEKLTKAFDVYKLEVEASIEGLRQENTRILAAISSMHAIPTAVPTWYYIFIGFVIFLFLRVLRII</sequence>
<dbReference type="EMBL" id="KY369959">
    <property type="protein sequence ID" value="ATV90888.1"/>
    <property type="molecule type" value="Genomic_RNA"/>
</dbReference>
<proteinExistence type="predicted"/>
<feature type="transmembrane region" description="Helical" evidence="1">
    <location>
        <begin position="130"/>
        <end position="149"/>
    </location>
</feature>
<dbReference type="KEGG" id="vg:41701350"/>
<keyword evidence="3" id="KW-1185">Reference proteome</keyword>
<protein>
    <submittedName>
        <fullName evidence="2">Putative spike protein</fullName>
    </submittedName>
</protein>
<accession>A0A2H4NG13</accession>
<reference evidence="2" key="1">
    <citation type="submission" date="2016-12" db="EMBL/GenBank/DDBJ databases">
        <title>Isolation and characterization of a novel mesonivirus from Culex mosquitoes in China.</title>
        <authorList>
            <person name="Wang Y."/>
            <person name="Xia H."/>
            <person name="Hu X."/>
            <person name="Yuan Z."/>
        </authorList>
    </citation>
    <scope>NUCLEOTIDE SEQUENCE [LARGE SCALE GENOMIC DNA]</scope>
    <source>
        <strain evidence="2">HB-MLV</strain>
    </source>
</reference>
<keyword evidence="1" id="KW-0472">Membrane</keyword>
<name>A0A2H4NG13_9NIDO</name>
<keyword evidence="1" id="KW-1133">Transmembrane helix</keyword>
<evidence type="ECO:0000256" key="1">
    <source>
        <dbReference type="SAM" id="Phobius"/>
    </source>
</evidence>
<feature type="transmembrane region" description="Helical" evidence="1">
    <location>
        <begin position="882"/>
        <end position="899"/>
    </location>
</feature>
<feature type="transmembrane region" description="Helical" evidence="1">
    <location>
        <begin position="196"/>
        <end position="214"/>
    </location>
</feature>
<dbReference type="RefSeq" id="YP_009551700.1">
    <property type="nucleotide sequence ID" value="NC_040534.1"/>
</dbReference>
<evidence type="ECO:0000313" key="3">
    <source>
        <dbReference type="Proteomes" id="UP000290503"/>
    </source>
</evidence>
<keyword evidence="1" id="KW-0812">Transmembrane</keyword>
<organism evidence="2">
    <name type="scientific">Yichang virus</name>
    <dbReference type="NCBI Taxonomy" id="2053026"/>
    <lineage>
        <taxon>Viruses</taxon>
        <taxon>Riboviria</taxon>
        <taxon>Orthornavirae</taxon>
        <taxon>Pisuviricota</taxon>
        <taxon>Pisoniviricetes</taxon>
        <taxon>Nidovirales</taxon>
        <taxon>Mesnidovirineae</taxon>
        <taxon>Mesoniviridae</taxon>
        <taxon>Hexponivirinae</taxon>
        <taxon>Alphamesonivirus</taxon>
        <taxon>Yilivirus</taxon>
        <taxon>Alphamesonivirus yichangense</taxon>
    </lineage>
</organism>
<dbReference type="Proteomes" id="UP000290503">
    <property type="component" value="Segment"/>
</dbReference>
<evidence type="ECO:0000313" key="2">
    <source>
        <dbReference type="EMBL" id="ATV90888.1"/>
    </source>
</evidence>
<dbReference type="OrthoDB" id="418at10239"/>
<dbReference type="GeneID" id="41701350"/>